<gene>
    <name evidence="1" type="ORF">KS4_21660</name>
</gene>
<dbReference type="EMBL" id="CP036425">
    <property type="protein sequence ID" value="QDU34104.1"/>
    <property type="molecule type" value="Genomic_DNA"/>
</dbReference>
<dbReference type="AlphaFoldDB" id="A0A517YV56"/>
<accession>A0A517YV56</accession>
<evidence type="ECO:0000313" key="1">
    <source>
        <dbReference type="EMBL" id="QDU34104.1"/>
    </source>
</evidence>
<keyword evidence="2" id="KW-1185">Reference proteome</keyword>
<dbReference type="Proteomes" id="UP000317369">
    <property type="component" value="Chromosome"/>
</dbReference>
<organism evidence="1 2">
    <name type="scientific">Poriferisphaera corsica</name>
    <dbReference type="NCBI Taxonomy" id="2528020"/>
    <lineage>
        <taxon>Bacteria</taxon>
        <taxon>Pseudomonadati</taxon>
        <taxon>Planctomycetota</taxon>
        <taxon>Phycisphaerae</taxon>
        <taxon>Phycisphaerales</taxon>
        <taxon>Phycisphaeraceae</taxon>
        <taxon>Poriferisphaera</taxon>
    </lineage>
</organism>
<name>A0A517YV56_9BACT</name>
<proteinExistence type="predicted"/>
<evidence type="ECO:0000313" key="2">
    <source>
        <dbReference type="Proteomes" id="UP000317369"/>
    </source>
</evidence>
<sequence length="71" mass="8301">MQVRLTDHQDSIEIFEGKLPFTQGKMYPVIGICADYYRGFWGRSETELVSVTFICKQWRSSTKALDCYARQ</sequence>
<dbReference type="KEGG" id="pcor:KS4_21660"/>
<protein>
    <submittedName>
        <fullName evidence="1">Uncharacterized protein</fullName>
    </submittedName>
</protein>
<reference evidence="1 2" key="1">
    <citation type="submission" date="2019-02" db="EMBL/GenBank/DDBJ databases">
        <title>Deep-cultivation of Planctomycetes and their phenomic and genomic characterization uncovers novel biology.</title>
        <authorList>
            <person name="Wiegand S."/>
            <person name="Jogler M."/>
            <person name="Boedeker C."/>
            <person name="Pinto D."/>
            <person name="Vollmers J."/>
            <person name="Rivas-Marin E."/>
            <person name="Kohn T."/>
            <person name="Peeters S.H."/>
            <person name="Heuer A."/>
            <person name="Rast P."/>
            <person name="Oberbeckmann S."/>
            <person name="Bunk B."/>
            <person name="Jeske O."/>
            <person name="Meyerdierks A."/>
            <person name="Storesund J.E."/>
            <person name="Kallscheuer N."/>
            <person name="Luecker S."/>
            <person name="Lage O.M."/>
            <person name="Pohl T."/>
            <person name="Merkel B.J."/>
            <person name="Hornburger P."/>
            <person name="Mueller R.-W."/>
            <person name="Bruemmer F."/>
            <person name="Labrenz M."/>
            <person name="Spormann A.M."/>
            <person name="Op den Camp H."/>
            <person name="Overmann J."/>
            <person name="Amann R."/>
            <person name="Jetten M.S.M."/>
            <person name="Mascher T."/>
            <person name="Medema M.H."/>
            <person name="Devos D.P."/>
            <person name="Kaster A.-K."/>
            <person name="Ovreas L."/>
            <person name="Rohde M."/>
            <person name="Galperin M.Y."/>
            <person name="Jogler C."/>
        </authorList>
    </citation>
    <scope>NUCLEOTIDE SEQUENCE [LARGE SCALE GENOMIC DNA]</scope>
    <source>
        <strain evidence="1 2">KS4</strain>
    </source>
</reference>